<dbReference type="EMBL" id="BAAANY010000019">
    <property type="protein sequence ID" value="GAA1691831.1"/>
    <property type="molecule type" value="Genomic_DNA"/>
</dbReference>
<dbReference type="InterPro" id="IPR041678">
    <property type="entry name" value="TetR_C_16"/>
</dbReference>
<gene>
    <name evidence="5" type="ORF">GCM10009765_46520</name>
</gene>
<feature type="DNA-binding region" description="H-T-H motif" evidence="2">
    <location>
        <begin position="57"/>
        <end position="76"/>
    </location>
</feature>
<dbReference type="PANTHER" id="PTHR30055:SF235">
    <property type="entry name" value="TRANSCRIPTIONAL REGULATORY PROTEIN"/>
    <property type="match status" value="1"/>
</dbReference>
<evidence type="ECO:0000259" key="4">
    <source>
        <dbReference type="PROSITE" id="PS50977"/>
    </source>
</evidence>
<dbReference type="InterPro" id="IPR001647">
    <property type="entry name" value="HTH_TetR"/>
</dbReference>
<dbReference type="RefSeq" id="WP_344312545.1">
    <property type="nucleotide sequence ID" value="NZ_BAAANY010000019.1"/>
</dbReference>
<evidence type="ECO:0000313" key="5">
    <source>
        <dbReference type="EMBL" id="GAA1691831.1"/>
    </source>
</evidence>
<evidence type="ECO:0000256" key="3">
    <source>
        <dbReference type="SAM" id="MobiDB-lite"/>
    </source>
</evidence>
<evidence type="ECO:0000256" key="1">
    <source>
        <dbReference type="ARBA" id="ARBA00023125"/>
    </source>
</evidence>
<dbReference type="Pfam" id="PF17920">
    <property type="entry name" value="TetR_C_16"/>
    <property type="match status" value="1"/>
</dbReference>
<proteinExistence type="predicted"/>
<dbReference type="Gene3D" id="1.10.10.60">
    <property type="entry name" value="Homeodomain-like"/>
    <property type="match status" value="1"/>
</dbReference>
<dbReference type="InterPro" id="IPR050109">
    <property type="entry name" value="HTH-type_TetR-like_transc_reg"/>
</dbReference>
<dbReference type="InterPro" id="IPR009057">
    <property type="entry name" value="Homeodomain-like_sf"/>
</dbReference>
<dbReference type="Gene3D" id="1.10.357.10">
    <property type="entry name" value="Tetracycline Repressor, domain 2"/>
    <property type="match status" value="1"/>
</dbReference>
<accession>A0ABN2HQM8</accession>
<feature type="compositionally biased region" description="Low complexity" evidence="3">
    <location>
        <begin position="12"/>
        <end position="22"/>
    </location>
</feature>
<sequence length="235" mass="25299">MAARNEPEGGDQPAQRQAATAPARRRSGRPRGETRTREDILAAARGEFHQYGFDRTTIRGIAASAGVDPALVHHYYGSKQDLFLAALQFPAEIPQLVHTVMAGGPEGAGERLVRFFLSIWDRSDTISPFMALLRSAISNPQATAMLREFVTDMVIGPATSQLAVDQRAIRAPLVASQMIGLAFARYVLELEPIRSASLETLVGTVGPTVQRYLTGPLPDSAECPDETAGSPTGSR</sequence>
<dbReference type="Proteomes" id="UP001500618">
    <property type="component" value="Unassembled WGS sequence"/>
</dbReference>
<dbReference type="PROSITE" id="PS50977">
    <property type="entry name" value="HTH_TETR_2"/>
    <property type="match status" value="1"/>
</dbReference>
<name>A0ABN2HQM8_9ACTN</name>
<dbReference type="Pfam" id="PF00440">
    <property type="entry name" value="TetR_N"/>
    <property type="match status" value="1"/>
</dbReference>
<feature type="domain" description="HTH tetR-type" evidence="4">
    <location>
        <begin position="34"/>
        <end position="94"/>
    </location>
</feature>
<reference evidence="5 6" key="1">
    <citation type="journal article" date="2019" name="Int. J. Syst. Evol. Microbiol.">
        <title>The Global Catalogue of Microorganisms (GCM) 10K type strain sequencing project: providing services to taxonomists for standard genome sequencing and annotation.</title>
        <authorList>
            <consortium name="The Broad Institute Genomics Platform"/>
            <consortium name="The Broad Institute Genome Sequencing Center for Infectious Disease"/>
            <person name="Wu L."/>
            <person name="Ma J."/>
        </authorList>
    </citation>
    <scope>NUCLEOTIDE SEQUENCE [LARGE SCALE GENOMIC DNA]</scope>
    <source>
        <strain evidence="5 6">JCM 14718</strain>
    </source>
</reference>
<keyword evidence="6" id="KW-1185">Reference proteome</keyword>
<feature type="region of interest" description="Disordered" evidence="3">
    <location>
        <begin position="215"/>
        <end position="235"/>
    </location>
</feature>
<dbReference type="PRINTS" id="PR00455">
    <property type="entry name" value="HTHTETR"/>
</dbReference>
<dbReference type="InterPro" id="IPR036271">
    <property type="entry name" value="Tet_transcr_reg_TetR-rel_C_sf"/>
</dbReference>
<dbReference type="PANTHER" id="PTHR30055">
    <property type="entry name" value="HTH-TYPE TRANSCRIPTIONAL REGULATOR RUTR"/>
    <property type="match status" value="1"/>
</dbReference>
<feature type="region of interest" description="Disordered" evidence="3">
    <location>
        <begin position="1"/>
        <end position="37"/>
    </location>
</feature>
<comment type="caution">
    <text evidence="5">The sequence shown here is derived from an EMBL/GenBank/DDBJ whole genome shotgun (WGS) entry which is preliminary data.</text>
</comment>
<dbReference type="SUPFAM" id="SSF46689">
    <property type="entry name" value="Homeodomain-like"/>
    <property type="match status" value="1"/>
</dbReference>
<keyword evidence="1 2" id="KW-0238">DNA-binding</keyword>
<organism evidence="5 6">
    <name type="scientific">Fodinicola feengrottensis</name>
    <dbReference type="NCBI Taxonomy" id="435914"/>
    <lineage>
        <taxon>Bacteria</taxon>
        <taxon>Bacillati</taxon>
        <taxon>Actinomycetota</taxon>
        <taxon>Actinomycetes</taxon>
        <taxon>Mycobacteriales</taxon>
        <taxon>Fodinicola</taxon>
    </lineage>
</organism>
<evidence type="ECO:0000313" key="6">
    <source>
        <dbReference type="Proteomes" id="UP001500618"/>
    </source>
</evidence>
<dbReference type="SUPFAM" id="SSF48498">
    <property type="entry name" value="Tetracyclin repressor-like, C-terminal domain"/>
    <property type="match status" value="1"/>
</dbReference>
<protein>
    <submittedName>
        <fullName evidence="5">TetR family transcriptional regulator</fullName>
    </submittedName>
</protein>
<evidence type="ECO:0000256" key="2">
    <source>
        <dbReference type="PROSITE-ProRule" id="PRU00335"/>
    </source>
</evidence>